<dbReference type="OrthoDB" id="5426604at2759"/>
<dbReference type="AlphaFoldDB" id="A0A8H4NPM6"/>
<proteinExistence type="predicted"/>
<keyword evidence="2" id="KW-1185">Reference proteome</keyword>
<reference evidence="1" key="1">
    <citation type="submission" date="2020-01" db="EMBL/GenBank/DDBJ databases">
        <title>Identification and distribution of gene clusters putatively required for synthesis of sphingolipid metabolism inhibitors in phylogenetically diverse species of the filamentous fungus Fusarium.</title>
        <authorList>
            <person name="Kim H.-S."/>
            <person name="Busman M."/>
            <person name="Brown D.W."/>
            <person name="Divon H."/>
            <person name="Uhlig S."/>
            <person name="Proctor R.H."/>
        </authorList>
    </citation>
    <scope>NUCLEOTIDE SEQUENCE</scope>
    <source>
        <strain evidence="1">NRRL 53441</strain>
    </source>
</reference>
<dbReference type="SUPFAM" id="SSF89372">
    <property type="entry name" value="Fucose-specific lectin"/>
    <property type="match status" value="1"/>
</dbReference>
<accession>A0A8H4NPM6</accession>
<evidence type="ECO:0000313" key="2">
    <source>
        <dbReference type="Proteomes" id="UP000605986"/>
    </source>
</evidence>
<dbReference type="EMBL" id="JAADJG010000682">
    <property type="protein sequence ID" value="KAF4439606.1"/>
    <property type="molecule type" value="Genomic_DNA"/>
</dbReference>
<name>A0A8H4NPM6_9HYPO</name>
<comment type="caution">
    <text evidence="1">The sequence shown here is derived from an EMBL/GenBank/DDBJ whole genome shotgun (WGS) entry which is preliminary data.</text>
</comment>
<protein>
    <submittedName>
        <fullName evidence="1">Serine proteinase</fullName>
    </submittedName>
</protein>
<dbReference type="Proteomes" id="UP000605986">
    <property type="component" value="Unassembled WGS sequence"/>
</dbReference>
<gene>
    <name evidence="1" type="ORF">F53441_12532</name>
</gene>
<organism evidence="1 2">
    <name type="scientific">Fusarium austroafricanum</name>
    <dbReference type="NCBI Taxonomy" id="2364996"/>
    <lineage>
        <taxon>Eukaryota</taxon>
        <taxon>Fungi</taxon>
        <taxon>Dikarya</taxon>
        <taxon>Ascomycota</taxon>
        <taxon>Pezizomycotina</taxon>
        <taxon>Sordariomycetes</taxon>
        <taxon>Hypocreomycetidae</taxon>
        <taxon>Hypocreales</taxon>
        <taxon>Nectriaceae</taxon>
        <taxon>Fusarium</taxon>
        <taxon>Fusarium concolor species complex</taxon>
    </lineage>
</organism>
<evidence type="ECO:0000313" key="1">
    <source>
        <dbReference type="EMBL" id="KAF4439606.1"/>
    </source>
</evidence>
<sequence length="299" mass="33269">MPGIASIYTTDALDGKKLHVFYTATNNHLAFEYRDEGRVNDSPETLISSNEDIPGIILDNSQITSSYLIGTQIVTGFTKKRKDGATVAANGVVEYDDKFHSVSVLSPVYFSLDKTQKDNLTIASCNSDNDAWVYYFNERGTPEDRLLVETHVNSGEQHEVDDTISIDKHSSLAAYYDPENDRRSVIIQSSSNSTFYEYIPEGDGDTQHLKYTDDAQSGTTMAIAYVNGTVYLYYTNRSQEIRVVTKQVGKSWGSPQEVKGSQVDAASQLTVVASEKGNHLFYVAKGHPKSKINHVLHKR</sequence>
<dbReference type="Gene3D" id="2.120.10.70">
    <property type="entry name" value="Fucose-specific lectin"/>
    <property type="match status" value="1"/>
</dbReference>